<dbReference type="AlphaFoldDB" id="A0AAP0WU19"/>
<evidence type="ECO:0000256" key="2">
    <source>
        <dbReference type="SAM" id="SignalP"/>
    </source>
</evidence>
<evidence type="ECO:0000256" key="1">
    <source>
        <dbReference type="SAM" id="Coils"/>
    </source>
</evidence>
<dbReference type="Gene3D" id="1.10.287.1490">
    <property type="match status" value="1"/>
</dbReference>
<proteinExistence type="predicted"/>
<comment type="caution">
    <text evidence="3">The sequence shown here is derived from an EMBL/GenBank/DDBJ whole genome shotgun (WGS) entry which is preliminary data.</text>
</comment>
<feature type="signal peptide" evidence="2">
    <location>
        <begin position="1"/>
        <end position="18"/>
    </location>
</feature>
<evidence type="ECO:0000313" key="4">
    <source>
        <dbReference type="Proteomes" id="UP001415857"/>
    </source>
</evidence>
<sequence>MSSSKLVTLSIFFSLIVAKIGADASIQKQEEVIGLDGSDSSSLKIELEQLKSKIHALESHIDEKTRELKSKDEIIAHYEKTIQEKLDSITSLQSEVTSLQKKGTSDAVEQVGKAHARADELEKLVAKFKKEIETQQRNKYALEARASESEKKMHELNLKLENLQKFNEEQSTKIRKTERALQVAEEEMMKAKFEATSKTKELMEVHGAWIPPWLAVHLIRCQVNCVQFILFVLQGLLMSSDYMVNFQAFMETHWNEHGKPAMERVIQKAMVKKAQAEKWAQPHVETMKTKWIPAMKKHWLVITTYIEPHVQSLTSKTVEVYEVSKSAITPHIIIVQKFADPYFQEAKKFSKPYIDQVATVTKPHVDKLRVALRPYTNEVILAYGKFLKSATVYHQQVQATVQEMLKKHELTRPLATKESVWFAEKLEREQIKWDQD</sequence>
<reference evidence="3 4" key="1">
    <citation type="journal article" date="2024" name="Plant J.">
        <title>Genome sequences and population genomics reveal climatic adaptation and genomic divergence between two closely related sweetgum species.</title>
        <authorList>
            <person name="Xu W.Q."/>
            <person name="Ren C.Q."/>
            <person name="Zhang X.Y."/>
            <person name="Comes H.P."/>
            <person name="Liu X.H."/>
            <person name="Li Y.G."/>
            <person name="Kettle C.J."/>
            <person name="Jalonen R."/>
            <person name="Gaisberger H."/>
            <person name="Ma Y.Z."/>
            <person name="Qiu Y.X."/>
        </authorList>
    </citation>
    <scope>NUCLEOTIDE SEQUENCE [LARGE SCALE GENOMIC DNA]</scope>
    <source>
        <strain evidence="3">Hangzhou</strain>
    </source>
</reference>
<keyword evidence="1" id="KW-0175">Coiled coil</keyword>
<keyword evidence="2" id="KW-0732">Signal</keyword>
<dbReference type="PANTHER" id="PTHR34360">
    <property type="entry name" value="OS08G0519400 PROTEIN"/>
    <property type="match status" value="1"/>
</dbReference>
<feature type="coiled-coil region" evidence="1">
    <location>
        <begin position="40"/>
        <end position="194"/>
    </location>
</feature>
<accession>A0AAP0WU19</accession>
<dbReference type="EMBL" id="JBBPBK010000008">
    <property type="protein sequence ID" value="KAK9279699.1"/>
    <property type="molecule type" value="Genomic_DNA"/>
</dbReference>
<keyword evidence="4" id="KW-1185">Reference proteome</keyword>
<protein>
    <submittedName>
        <fullName evidence="3">Uncharacterized protein</fullName>
    </submittedName>
</protein>
<name>A0AAP0WU19_LIQFO</name>
<organism evidence="3 4">
    <name type="scientific">Liquidambar formosana</name>
    <name type="common">Formosan gum</name>
    <dbReference type="NCBI Taxonomy" id="63359"/>
    <lineage>
        <taxon>Eukaryota</taxon>
        <taxon>Viridiplantae</taxon>
        <taxon>Streptophyta</taxon>
        <taxon>Embryophyta</taxon>
        <taxon>Tracheophyta</taxon>
        <taxon>Spermatophyta</taxon>
        <taxon>Magnoliopsida</taxon>
        <taxon>eudicotyledons</taxon>
        <taxon>Gunneridae</taxon>
        <taxon>Pentapetalae</taxon>
        <taxon>Saxifragales</taxon>
        <taxon>Altingiaceae</taxon>
        <taxon>Liquidambar</taxon>
    </lineage>
</organism>
<dbReference type="PANTHER" id="PTHR34360:SF1">
    <property type="entry name" value="OS08G0519400 PROTEIN"/>
    <property type="match status" value="1"/>
</dbReference>
<dbReference type="SUPFAM" id="SSF58113">
    <property type="entry name" value="Apolipoprotein A-I"/>
    <property type="match status" value="1"/>
</dbReference>
<gene>
    <name evidence="3" type="ORF">L1049_013379</name>
</gene>
<feature type="chain" id="PRO_5042810670" evidence="2">
    <location>
        <begin position="19"/>
        <end position="436"/>
    </location>
</feature>
<dbReference type="SUPFAM" id="SSF57997">
    <property type="entry name" value="Tropomyosin"/>
    <property type="match status" value="1"/>
</dbReference>
<evidence type="ECO:0000313" key="3">
    <source>
        <dbReference type="EMBL" id="KAK9279699.1"/>
    </source>
</evidence>
<dbReference type="Proteomes" id="UP001415857">
    <property type="component" value="Unassembled WGS sequence"/>
</dbReference>